<protein>
    <recommendedName>
        <fullName evidence="7">Suppressor of G2 allele of SKP1</fullName>
    </recommendedName>
</protein>
<evidence type="ECO:0000313" key="6">
    <source>
        <dbReference type="Proteomes" id="UP000886520"/>
    </source>
</evidence>
<dbReference type="InterPro" id="IPR007052">
    <property type="entry name" value="CS_dom"/>
</dbReference>
<organism evidence="5 6">
    <name type="scientific">Adiantum capillus-veneris</name>
    <name type="common">Maidenhair fern</name>
    <dbReference type="NCBI Taxonomy" id="13818"/>
    <lineage>
        <taxon>Eukaryota</taxon>
        <taxon>Viridiplantae</taxon>
        <taxon>Streptophyta</taxon>
        <taxon>Embryophyta</taxon>
        <taxon>Tracheophyta</taxon>
        <taxon>Polypodiopsida</taxon>
        <taxon>Polypodiidae</taxon>
        <taxon>Polypodiales</taxon>
        <taxon>Pteridineae</taxon>
        <taxon>Pteridaceae</taxon>
        <taxon>Vittarioideae</taxon>
        <taxon>Adiantum</taxon>
    </lineage>
</organism>
<dbReference type="InterPro" id="IPR007699">
    <property type="entry name" value="SGS_dom"/>
</dbReference>
<name>A0A9D4V977_ADICA</name>
<dbReference type="InterPro" id="IPR008978">
    <property type="entry name" value="HSP20-like_chaperone"/>
</dbReference>
<feature type="region of interest" description="Disordered" evidence="2">
    <location>
        <begin position="122"/>
        <end position="160"/>
    </location>
</feature>
<sequence length="362" mass="40441">MAEDLEKQVTDAILDDNLDLALDLYTKVIAADPSKAASLLPSRAQVHIKLQNFTDAIADANKAIELNASSAKAFRCKGVACYKLEEYETAKAAFTAGANLEPSNSDFQNWIMKCDNAIADESQSEEGLSDSRNEEHLNEHKTVFPASSPSSPPQPKPAQNFRHAFYQNTNEAVVEILAKGLRKEQVAVEFGVQLLKVVIECPPHEPYIFQTRLNRKVLTDKCKYTILGTKVEIRLAKAESVNWSSLEFNENEVVVPTPVIAKPTVNTKLDYPSSSKKGHKDWDKLEAQVIKEEKDEKLEGDAALNKLFRDIYRNADEDTRRAMNKSFVESNGTVLSTNWKDVGEKYVEGSPPSGMEMKKWEA</sequence>
<proteinExistence type="inferred from homology"/>
<dbReference type="SMART" id="SM00028">
    <property type="entry name" value="TPR"/>
    <property type="match status" value="2"/>
</dbReference>
<dbReference type="Gene3D" id="2.60.40.790">
    <property type="match status" value="1"/>
</dbReference>
<dbReference type="Gene3D" id="1.25.40.10">
    <property type="entry name" value="Tetratricopeptide repeat domain"/>
    <property type="match status" value="1"/>
</dbReference>
<evidence type="ECO:0000259" key="4">
    <source>
        <dbReference type="PROSITE" id="PS51203"/>
    </source>
</evidence>
<evidence type="ECO:0000313" key="5">
    <source>
        <dbReference type="EMBL" id="KAI5081222.1"/>
    </source>
</evidence>
<dbReference type="AlphaFoldDB" id="A0A9D4V977"/>
<dbReference type="Proteomes" id="UP000886520">
    <property type="component" value="Chromosome 4"/>
</dbReference>
<evidence type="ECO:0000256" key="1">
    <source>
        <dbReference type="ARBA" id="ARBA00008509"/>
    </source>
</evidence>
<feature type="domain" description="CS" evidence="4">
    <location>
        <begin position="158"/>
        <end position="247"/>
    </location>
</feature>
<comment type="caution">
    <text evidence="5">The sequence shown here is derived from an EMBL/GenBank/DDBJ whole genome shotgun (WGS) entry which is preliminary data.</text>
</comment>
<keyword evidence="6" id="KW-1185">Reference proteome</keyword>
<dbReference type="Pfam" id="PF04969">
    <property type="entry name" value="CS"/>
    <property type="match status" value="1"/>
</dbReference>
<dbReference type="EMBL" id="JABFUD020000004">
    <property type="protein sequence ID" value="KAI5081222.1"/>
    <property type="molecule type" value="Genomic_DNA"/>
</dbReference>
<dbReference type="Pfam" id="PF05002">
    <property type="entry name" value="SGS"/>
    <property type="match status" value="1"/>
</dbReference>
<evidence type="ECO:0000256" key="2">
    <source>
        <dbReference type="SAM" id="MobiDB-lite"/>
    </source>
</evidence>
<dbReference type="GO" id="GO:0051087">
    <property type="term" value="F:protein-folding chaperone binding"/>
    <property type="evidence" value="ECO:0007669"/>
    <property type="project" value="InterPro"/>
</dbReference>
<feature type="compositionally biased region" description="Basic and acidic residues" evidence="2">
    <location>
        <begin position="129"/>
        <end position="142"/>
    </location>
</feature>
<dbReference type="CDD" id="cd06466">
    <property type="entry name" value="p23_CS_SGT1_like"/>
    <property type="match status" value="1"/>
</dbReference>
<dbReference type="PROSITE" id="PS51048">
    <property type="entry name" value="SGS"/>
    <property type="match status" value="1"/>
</dbReference>
<comment type="similarity">
    <text evidence="1">Belongs to the SGT1 family.</text>
</comment>
<dbReference type="OrthoDB" id="1898560at2759"/>
<dbReference type="PANTHER" id="PTHR45862">
    <property type="entry name" value="PROTEIN SGT1 HOMOLOG"/>
    <property type="match status" value="1"/>
</dbReference>
<dbReference type="InterPro" id="IPR044563">
    <property type="entry name" value="Sgt1-like"/>
</dbReference>
<dbReference type="SUPFAM" id="SSF49764">
    <property type="entry name" value="HSP20-like chaperones"/>
    <property type="match status" value="1"/>
</dbReference>
<feature type="domain" description="SGS" evidence="3">
    <location>
        <begin position="270"/>
        <end position="362"/>
    </location>
</feature>
<dbReference type="SUPFAM" id="SSF48452">
    <property type="entry name" value="TPR-like"/>
    <property type="match status" value="1"/>
</dbReference>
<dbReference type="InterPro" id="IPR019734">
    <property type="entry name" value="TPR_rpt"/>
</dbReference>
<dbReference type="PROSITE" id="PS51203">
    <property type="entry name" value="CS"/>
    <property type="match status" value="1"/>
</dbReference>
<dbReference type="InterPro" id="IPR011990">
    <property type="entry name" value="TPR-like_helical_dom_sf"/>
</dbReference>
<gene>
    <name evidence="5" type="ORF">GOP47_0004405</name>
</gene>
<evidence type="ECO:0000259" key="3">
    <source>
        <dbReference type="PROSITE" id="PS51048"/>
    </source>
</evidence>
<evidence type="ECO:0008006" key="7">
    <source>
        <dbReference type="Google" id="ProtNLM"/>
    </source>
</evidence>
<dbReference type="Pfam" id="PF13181">
    <property type="entry name" value="TPR_8"/>
    <property type="match status" value="1"/>
</dbReference>
<reference evidence="5" key="1">
    <citation type="submission" date="2021-01" db="EMBL/GenBank/DDBJ databases">
        <title>Adiantum capillus-veneris genome.</title>
        <authorList>
            <person name="Fang Y."/>
            <person name="Liao Q."/>
        </authorList>
    </citation>
    <scope>NUCLEOTIDE SEQUENCE</scope>
    <source>
        <strain evidence="5">H3</strain>
        <tissue evidence="5">Leaf</tissue>
    </source>
</reference>
<accession>A0A9D4V977</accession>